<dbReference type="KEGG" id="vg:80099329"/>
<dbReference type="RefSeq" id="YP_010762644.1">
    <property type="nucleotide sequence ID" value="NC_073606.1"/>
</dbReference>
<dbReference type="EMBL" id="OP784575">
    <property type="protein sequence ID" value="WBQ35258.1"/>
    <property type="molecule type" value="Genomic_DNA"/>
</dbReference>
<accession>A0AAE9W525</accession>
<sequence length="234" mass="26015">MVRSLGHVALPLVMVLNQSAGSAHKLLSFPPVVDFQNVSKLPTNLSLFAVLERLFDVAITDCHFLSLSFGKEFPFRAAYSTGTKKPVKRYLLDGLMFLQCGQILKHSDLCFPARYRTPRSAVIFNHDSPVAIQVCPLLKQSVIVSHPMLPSERLEAYFYGNLCEFRLEFANLFVSMLNIGESLSDVLSSTAYEESESLQPASFVILHSADDNVGPVEKVSHGRFSSAMVWQVKS</sequence>
<evidence type="ECO:0000313" key="1">
    <source>
        <dbReference type="EMBL" id="WBQ35258.1"/>
    </source>
</evidence>
<protein>
    <submittedName>
        <fullName evidence="1">Uncharacterized protein</fullName>
    </submittedName>
</protein>
<dbReference type="Proteomes" id="UP001210043">
    <property type="component" value="Segment"/>
</dbReference>
<evidence type="ECO:0000313" key="2">
    <source>
        <dbReference type="Proteomes" id="UP001210043"/>
    </source>
</evidence>
<reference evidence="1" key="1">
    <citation type="submission" date="2022-11" db="EMBL/GenBank/DDBJ databases">
        <authorList>
            <person name="Wang C."/>
            <person name="Zeng J."/>
            <person name="Wang X."/>
            <person name="Zhao J."/>
            <person name="Ji F."/>
            <person name="Wang M."/>
            <person name="Zuo J."/>
            <person name="Guo Z."/>
        </authorList>
    </citation>
    <scope>NUCLEOTIDE SEQUENCE</scope>
</reference>
<name>A0AAE9W525_9CAUD</name>
<keyword evidence="2" id="KW-1185">Reference proteome</keyword>
<proteinExistence type="predicted"/>
<dbReference type="GeneID" id="80099329"/>
<organism evidence="1 2">
    <name type="scientific">Pseudomonas phage pPA-3099-2aT.2</name>
    <dbReference type="NCBI Taxonomy" id="3003808"/>
    <lineage>
        <taxon>Viruses</taxon>
        <taxon>Duplodnaviria</taxon>
        <taxon>Heunggongvirae</taxon>
        <taxon>Uroviricota</taxon>
        <taxon>Caudoviricetes</taxon>
        <taxon>Vandenendeviridae</taxon>
        <taxon>Skurskavirinae</taxon>
        <taxon>Pakpunavirus</taxon>
        <taxon>Pakpunavirus pPA30992aT2</taxon>
    </lineage>
</organism>